<gene>
    <name evidence="6" type="primary">ttdR</name>
    <name evidence="6" type="ORF">GCM10010990_02830</name>
</gene>
<dbReference type="PROSITE" id="PS50931">
    <property type="entry name" value="HTH_LYSR"/>
    <property type="match status" value="1"/>
</dbReference>
<dbReference type="SUPFAM" id="SSF46785">
    <property type="entry name" value="Winged helix' DNA-binding domain"/>
    <property type="match status" value="1"/>
</dbReference>
<feature type="domain" description="HTH lysR-type" evidence="5">
    <location>
        <begin position="5"/>
        <end position="62"/>
    </location>
</feature>
<dbReference type="Gene3D" id="1.10.10.10">
    <property type="entry name" value="Winged helix-like DNA-binding domain superfamily/Winged helix DNA-binding domain"/>
    <property type="match status" value="1"/>
</dbReference>
<dbReference type="CDD" id="cd08422">
    <property type="entry name" value="PBP2_CrgA_like"/>
    <property type="match status" value="1"/>
</dbReference>
<dbReference type="EMBL" id="BMIP01000001">
    <property type="protein sequence ID" value="GGD57031.1"/>
    <property type="molecule type" value="Genomic_DNA"/>
</dbReference>
<accession>A0A916YQY0</accession>
<keyword evidence="7" id="KW-1185">Reference proteome</keyword>
<comment type="caution">
    <text evidence="6">The sequence shown here is derived from an EMBL/GenBank/DDBJ whole genome shotgun (WGS) entry which is preliminary data.</text>
</comment>
<organism evidence="6 7">
    <name type="scientific">Croceicoccus mobilis</name>
    <dbReference type="NCBI Taxonomy" id="1703339"/>
    <lineage>
        <taxon>Bacteria</taxon>
        <taxon>Pseudomonadati</taxon>
        <taxon>Pseudomonadota</taxon>
        <taxon>Alphaproteobacteria</taxon>
        <taxon>Sphingomonadales</taxon>
        <taxon>Erythrobacteraceae</taxon>
        <taxon>Croceicoccus</taxon>
    </lineage>
</organism>
<dbReference type="GO" id="GO:0006351">
    <property type="term" value="P:DNA-templated transcription"/>
    <property type="evidence" value="ECO:0007669"/>
    <property type="project" value="TreeGrafter"/>
</dbReference>
<dbReference type="SUPFAM" id="SSF53850">
    <property type="entry name" value="Periplasmic binding protein-like II"/>
    <property type="match status" value="1"/>
</dbReference>
<dbReference type="PANTHER" id="PTHR30537:SF5">
    <property type="entry name" value="HTH-TYPE TRANSCRIPTIONAL ACTIVATOR TTDR-RELATED"/>
    <property type="match status" value="1"/>
</dbReference>
<dbReference type="Pfam" id="PF03466">
    <property type="entry name" value="LysR_substrate"/>
    <property type="match status" value="1"/>
</dbReference>
<evidence type="ECO:0000256" key="4">
    <source>
        <dbReference type="ARBA" id="ARBA00023163"/>
    </source>
</evidence>
<dbReference type="Proteomes" id="UP000612349">
    <property type="component" value="Unassembled WGS sequence"/>
</dbReference>
<dbReference type="InterPro" id="IPR005119">
    <property type="entry name" value="LysR_subst-bd"/>
</dbReference>
<protein>
    <submittedName>
        <fullName evidence="6">LysR family transcriptional regulator</fullName>
    </submittedName>
</protein>
<evidence type="ECO:0000256" key="3">
    <source>
        <dbReference type="ARBA" id="ARBA00023125"/>
    </source>
</evidence>
<keyword evidence="2" id="KW-0805">Transcription regulation</keyword>
<evidence type="ECO:0000256" key="2">
    <source>
        <dbReference type="ARBA" id="ARBA00023015"/>
    </source>
</evidence>
<dbReference type="FunFam" id="1.10.10.10:FF:000001">
    <property type="entry name" value="LysR family transcriptional regulator"/>
    <property type="match status" value="1"/>
</dbReference>
<keyword evidence="3" id="KW-0238">DNA-binding</keyword>
<dbReference type="AlphaFoldDB" id="A0A916YQY0"/>
<dbReference type="GO" id="GO:0003700">
    <property type="term" value="F:DNA-binding transcription factor activity"/>
    <property type="evidence" value="ECO:0007669"/>
    <property type="project" value="InterPro"/>
</dbReference>
<dbReference type="InterPro" id="IPR058163">
    <property type="entry name" value="LysR-type_TF_proteobact-type"/>
</dbReference>
<comment type="similarity">
    <text evidence="1">Belongs to the LysR transcriptional regulatory family.</text>
</comment>
<dbReference type="InterPro" id="IPR000847">
    <property type="entry name" value="LysR_HTH_N"/>
</dbReference>
<dbReference type="RefSeq" id="WP_066772636.1">
    <property type="nucleotide sequence ID" value="NZ_BMIP01000001.1"/>
</dbReference>
<dbReference type="GO" id="GO:0043565">
    <property type="term" value="F:sequence-specific DNA binding"/>
    <property type="evidence" value="ECO:0007669"/>
    <property type="project" value="TreeGrafter"/>
</dbReference>
<reference evidence="6" key="1">
    <citation type="journal article" date="2014" name="Int. J. Syst. Evol. Microbiol.">
        <title>Complete genome sequence of Corynebacterium casei LMG S-19264T (=DSM 44701T), isolated from a smear-ripened cheese.</title>
        <authorList>
            <consortium name="US DOE Joint Genome Institute (JGI-PGF)"/>
            <person name="Walter F."/>
            <person name="Albersmeier A."/>
            <person name="Kalinowski J."/>
            <person name="Ruckert C."/>
        </authorList>
    </citation>
    <scope>NUCLEOTIDE SEQUENCE</scope>
    <source>
        <strain evidence="6">CGMCC 1.15360</strain>
    </source>
</reference>
<sequence length="305" mass="34506">MKPRTPLNELRIFVAVAERCSFVDAARDLNSSPSVVTRTIAALEERLGVRLLTRSTRTVFVTPEGETYLERCRDILGRLDAADAEVGASVEPRGELRLSAPISFGRRQIAPICAEFRKLYPEVSIRLTLTDQSNDLMATGADLALRVGLPREGDFVTRRVLRARRAICASPSYFQHHGEPKNPADLERHDGIVICRDNEPIDRWMFEVDGRMESFRIPVALSSNSGEVVEQWALDGAGIALKSLWDVEQFLEGGQLVECLRDYSREDADMFLIYPERRGLPSRVRAFIDFLDERLQQLEGRFARL</sequence>
<evidence type="ECO:0000259" key="5">
    <source>
        <dbReference type="PROSITE" id="PS50931"/>
    </source>
</evidence>
<dbReference type="Pfam" id="PF00126">
    <property type="entry name" value="HTH_1"/>
    <property type="match status" value="1"/>
</dbReference>
<name>A0A916YQY0_9SPHN</name>
<dbReference type="Gene3D" id="3.40.190.290">
    <property type="match status" value="1"/>
</dbReference>
<proteinExistence type="inferred from homology"/>
<keyword evidence="4" id="KW-0804">Transcription</keyword>
<evidence type="ECO:0000256" key="1">
    <source>
        <dbReference type="ARBA" id="ARBA00009437"/>
    </source>
</evidence>
<dbReference type="OrthoDB" id="9786526at2"/>
<evidence type="ECO:0000313" key="7">
    <source>
        <dbReference type="Proteomes" id="UP000612349"/>
    </source>
</evidence>
<dbReference type="PANTHER" id="PTHR30537">
    <property type="entry name" value="HTH-TYPE TRANSCRIPTIONAL REGULATOR"/>
    <property type="match status" value="1"/>
</dbReference>
<dbReference type="FunFam" id="3.40.190.290:FF:000001">
    <property type="entry name" value="Transcriptional regulator, LysR family"/>
    <property type="match status" value="1"/>
</dbReference>
<evidence type="ECO:0000313" key="6">
    <source>
        <dbReference type="EMBL" id="GGD57031.1"/>
    </source>
</evidence>
<reference evidence="6" key="2">
    <citation type="submission" date="2020-09" db="EMBL/GenBank/DDBJ databases">
        <authorList>
            <person name="Sun Q."/>
            <person name="Zhou Y."/>
        </authorList>
    </citation>
    <scope>NUCLEOTIDE SEQUENCE</scope>
    <source>
        <strain evidence="6">CGMCC 1.15360</strain>
    </source>
</reference>
<dbReference type="InterPro" id="IPR036388">
    <property type="entry name" value="WH-like_DNA-bd_sf"/>
</dbReference>
<dbReference type="InterPro" id="IPR036390">
    <property type="entry name" value="WH_DNA-bd_sf"/>
</dbReference>